<keyword evidence="6" id="KW-0378">Hydrolase</keyword>
<dbReference type="PANTHER" id="PTHR11017">
    <property type="entry name" value="LEUCINE-RICH REPEAT-CONTAINING PROTEIN"/>
    <property type="match status" value="1"/>
</dbReference>
<dbReference type="GO" id="GO:0006952">
    <property type="term" value="P:defense response"/>
    <property type="evidence" value="ECO:0007669"/>
    <property type="project" value="InterPro"/>
</dbReference>
<dbReference type="GO" id="GO:0043531">
    <property type="term" value="F:ADP binding"/>
    <property type="evidence" value="ECO:0007669"/>
    <property type="project" value="InterPro"/>
</dbReference>
<sequence>MALQPPSSSTSFSYGFTYDVFLSFRGSDTRFGFTGNLYKALRDCGIHTFIDDRELQGGDEISPSLVKAIEESRIFIPVFSINYASSSFCLDELVHIIDCFNTKGCLVLPVFYGVDPSHIRHQTECFGEAIAKQEVKFQNQKDDMDRLLKWKCALNKAANFSGHHFNLGNEYEYEIITKIVKEVSNKINRTPLHVADYPVGIESRLLQIKSLLDVGSNDAVCLVGIYGMGGSGKTTLAQAIYNFIADQFECLCFLHNVREISAKHGLEDLQEKLLSKTVGLSVKFGHVSEGIPIIKERLRLKKVLLILDDVDELKQLKVLAGDPNWLGHGSRVVVTTRDKHLLACHGIERTYELDGLNKEEALELLKWKAFKNNKVDSSYEHILNRAVTYASGLPLALEVVGSSLFGKHKDEWKSTLDRYERIPHKEVLKILKVSFDSLEKDEQSVFLDIACCFRGYILAEVEDILYAHYGECMKYHIRVLIEKCLIKIYRQCGCTYVTLHDLIEEMGKEIVRQESPKEPGKRSRLWFHKDIVQVLEENLGTSKIEIIYMESPLSKEEEVVEWKGDELKKMENLKTFIIKRGRFSKGLEHLPNNLRVLEWRSYPSQDSPSIFWQKKLSICKLRESCFTSFELHDSIKKFVNMRELILDHCQCLIRIHNVSGLPNLETFSFQCCKNLITVHNSVGLLNKLKILNAKRCSKLTSFPPMKLTSLHELELSYCTSLKSFPEILGEIKNVTRILLRGTFIEELPYSFRNLSGLHRLLIWGSRNVRLPFGILMMPNLARIEAYGCLLFQKDNDKLCSTTMSSCVQFLRCKLSVEFLPIVLSQITNVKDLVLSGSNFTILPECLKECNFLQSLELDNCKSLQEIRGIPPNLKHVSALRCESLTYLCRWKLLNQELHEAGSTDFRWAGTERIPEWFEHQSKGPSITFWFREKFPSMAIFFATKSINNKLPDSHFLSLRVNGVAWALDHRWNRTNKYHPTLIEVKPDHTYLLDMQLQDKELNYNLDEALSKDEWIRVEVRCDGSMMKSLLTNCGIHVFKQKSSMNDIRFTDPYKLNSEVVQASWI</sequence>
<dbReference type="SMART" id="SM00255">
    <property type="entry name" value="TIR"/>
    <property type="match status" value="1"/>
</dbReference>
<dbReference type="PANTHER" id="PTHR11017:SF219">
    <property type="entry name" value="ARCHAEAL ATPASE"/>
    <property type="match status" value="1"/>
</dbReference>
<dbReference type="EMBL" id="PSQE01000006">
    <property type="protein sequence ID" value="RHN52470.1"/>
    <property type="molecule type" value="Genomic_DNA"/>
</dbReference>
<dbReference type="Proteomes" id="UP000265566">
    <property type="component" value="Chromosome 6"/>
</dbReference>
<protein>
    <submittedName>
        <fullName evidence="6">Putative TIR domain, P-loop containing nucleoside triphosphate hydrolase</fullName>
    </submittedName>
</protein>
<keyword evidence="4" id="KW-0520">NAD</keyword>
<evidence type="ECO:0000313" key="7">
    <source>
        <dbReference type="Proteomes" id="UP000265566"/>
    </source>
</evidence>
<comment type="caution">
    <text evidence="6">The sequence shown here is derived from an EMBL/GenBank/DDBJ whole genome shotgun (WGS) entry which is preliminary data.</text>
</comment>
<proteinExistence type="predicted"/>
<dbReference type="InterPro" id="IPR000157">
    <property type="entry name" value="TIR_dom"/>
</dbReference>
<dbReference type="GO" id="GO:0007165">
    <property type="term" value="P:signal transduction"/>
    <property type="evidence" value="ECO:0007669"/>
    <property type="project" value="InterPro"/>
</dbReference>
<reference evidence="7" key="1">
    <citation type="journal article" date="2018" name="Nat. Plants">
        <title>Whole-genome landscape of Medicago truncatula symbiotic genes.</title>
        <authorList>
            <person name="Pecrix Y."/>
            <person name="Staton S.E."/>
            <person name="Sallet E."/>
            <person name="Lelandais-Briere C."/>
            <person name="Moreau S."/>
            <person name="Carrere S."/>
            <person name="Blein T."/>
            <person name="Jardinaud M.F."/>
            <person name="Latrasse D."/>
            <person name="Zouine M."/>
            <person name="Zahm M."/>
            <person name="Kreplak J."/>
            <person name="Mayjonade B."/>
            <person name="Satge C."/>
            <person name="Perez M."/>
            <person name="Cauet S."/>
            <person name="Marande W."/>
            <person name="Chantry-Darmon C."/>
            <person name="Lopez-Roques C."/>
            <person name="Bouchez O."/>
            <person name="Berard A."/>
            <person name="Debelle F."/>
            <person name="Munos S."/>
            <person name="Bendahmane A."/>
            <person name="Berges H."/>
            <person name="Niebel A."/>
            <person name="Buitink J."/>
            <person name="Frugier F."/>
            <person name="Benhamed M."/>
            <person name="Crespi M."/>
            <person name="Gouzy J."/>
            <person name="Gamas P."/>
        </authorList>
    </citation>
    <scope>NUCLEOTIDE SEQUENCE [LARGE SCALE GENOMIC DNA]</scope>
    <source>
        <strain evidence="7">cv. Jemalong A17</strain>
    </source>
</reference>
<dbReference type="Pfam" id="PF00931">
    <property type="entry name" value="NB-ARC"/>
    <property type="match status" value="1"/>
</dbReference>
<gene>
    <name evidence="6" type="ORF">MtrunA17_Chr6g0480911</name>
</gene>
<dbReference type="GO" id="GO:0016787">
    <property type="term" value="F:hydrolase activity"/>
    <property type="evidence" value="ECO:0007669"/>
    <property type="project" value="UniProtKB-KW"/>
</dbReference>
<dbReference type="FunFam" id="3.40.50.10140:FF:000007">
    <property type="entry name" value="Disease resistance protein (TIR-NBS-LRR class)"/>
    <property type="match status" value="1"/>
</dbReference>
<dbReference type="Pfam" id="PF23286">
    <property type="entry name" value="LRR_13"/>
    <property type="match status" value="1"/>
</dbReference>
<keyword evidence="3" id="KW-0611">Plant defense</keyword>
<dbReference type="Gene3D" id="1.10.8.430">
    <property type="entry name" value="Helical domain of apoptotic protease-activating factors"/>
    <property type="match status" value="1"/>
</dbReference>
<dbReference type="InterPro" id="IPR002182">
    <property type="entry name" value="NB-ARC"/>
</dbReference>
<name>A0A396HGK3_MEDTR</name>
<dbReference type="AlphaFoldDB" id="A0A396HGK3"/>
<dbReference type="Pfam" id="PF23282">
    <property type="entry name" value="WHD_ROQ1"/>
    <property type="match status" value="1"/>
</dbReference>
<evidence type="ECO:0000256" key="3">
    <source>
        <dbReference type="ARBA" id="ARBA00022821"/>
    </source>
</evidence>
<dbReference type="Gene3D" id="3.40.50.10140">
    <property type="entry name" value="Toll/interleukin-1 receptor homology (TIR) domain"/>
    <property type="match status" value="1"/>
</dbReference>
<dbReference type="InterPro" id="IPR058192">
    <property type="entry name" value="WHD_ROQ1-like"/>
</dbReference>
<evidence type="ECO:0000256" key="4">
    <source>
        <dbReference type="ARBA" id="ARBA00023027"/>
    </source>
</evidence>
<dbReference type="PROSITE" id="PS50104">
    <property type="entry name" value="TIR"/>
    <property type="match status" value="1"/>
</dbReference>
<dbReference type="InterPro" id="IPR035897">
    <property type="entry name" value="Toll_tir_struct_dom_sf"/>
</dbReference>
<dbReference type="InterPro" id="IPR032675">
    <property type="entry name" value="LRR_dom_sf"/>
</dbReference>
<dbReference type="SUPFAM" id="SSF52540">
    <property type="entry name" value="P-loop containing nucleoside triphosphate hydrolases"/>
    <property type="match status" value="1"/>
</dbReference>
<evidence type="ECO:0000256" key="2">
    <source>
        <dbReference type="ARBA" id="ARBA00022737"/>
    </source>
</evidence>
<dbReference type="Gramene" id="rna37154">
    <property type="protein sequence ID" value="RHN52470.1"/>
    <property type="gene ID" value="gene37154"/>
</dbReference>
<organism evidence="6 7">
    <name type="scientific">Medicago truncatula</name>
    <name type="common">Barrel medic</name>
    <name type="synonym">Medicago tribuloides</name>
    <dbReference type="NCBI Taxonomy" id="3880"/>
    <lineage>
        <taxon>Eukaryota</taxon>
        <taxon>Viridiplantae</taxon>
        <taxon>Streptophyta</taxon>
        <taxon>Embryophyta</taxon>
        <taxon>Tracheophyta</taxon>
        <taxon>Spermatophyta</taxon>
        <taxon>Magnoliopsida</taxon>
        <taxon>eudicotyledons</taxon>
        <taxon>Gunneridae</taxon>
        <taxon>Pentapetalae</taxon>
        <taxon>rosids</taxon>
        <taxon>fabids</taxon>
        <taxon>Fabales</taxon>
        <taxon>Fabaceae</taxon>
        <taxon>Papilionoideae</taxon>
        <taxon>50 kb inversion clade</taxon>
        <taxon>NPAAA clade</taxon>
        <taxon>Hologalegina</taxon>
        <taxon>IRL clade</taxon>
        <taxon>Trifolieae</taxon>
        <taxon>Medicago</taxon>
    </lineage>
</organism>
<dbReference type="SUPFAM" id="SSF52200">
    <property type="entry name" value="Toll/Interleukin receptor TIR domain"/>
    <property type="match status" value="1"/>
</dbReference>
<keyword evidence="2" id="KW-0677">Repeat</keyword>
<dbReference type="Gene3D" id="3.80.10.10">
    <property type="entry name" value="Ribonuclease Inhibitor"/>
    <property type="match status" value="2"/>
</dbReference>
<dbReference type="OrthoDB" id="1344914at2759"/>
<evidence type="ECO:0000259" key="5">
    <source>
        <dbReference type="PROSITE" id="PS50104"/>
    </source>
</evidence>
<dbReference type="InterPro" id="IPR027417">
    <property type="entry name" value="P-loop_NTPase"/>
</dbReference>
<keyword evidence="1" id="KW-0433">Leucine-rich repeat</keyword>
<dbReference type="Pfam" id="PF01582">
    <property type="entry name" value="TIR"/>
    <property type="match status" value="1"/>
</dbReference>
<dbReference type="InterPro" id="IPR058546">
    <property type="entry name" value="RPS4B/Roq1-like_LRR"/>
</dbReference>
<dbReference type="PRINTS" id="PR00364">
    <property type="entry name" value="DISEASERSIST"/>
</dbReference>
<feature type="domain" description="TIR" evidence="5">
    <location>
        <begin position="16"/>
        <end position="187"/>
    </location>
</feature>
<evidence type="ECO:0000256" key="1">
    <source>
        <dbReference type="ARBA" id="ARBA00022614"/>
    </source>
</evidence>
<dbReference type="InterPro" id="IPR044974">
    <property type="entry name" value="Disease_R_plants"/>
</dbReference>
<dbReference type="Gene3D" id="3.40.50.300">
    <property type="entry name" value="P-loop containing nucleotide triphosphate hydrolases"/>
    <property type="match status" value="1"/>
</dbReference>
<dbReference type="InterPro" id="IPR042197">
    <property type="entry name" value="Apaf_helical"/>
</dbReference>
<accession>A0A396HGK3</accession>
<evidence type="ECO:0000313" key="6">
    <source>
        <dbReference type="EMBL" id="RHN52470.1"/>
    </source>
</evidence>
<dbReference type="SUPFAM" id="SSF52058">
    <property type="entry name" value="L domain-like"/>
    <property type="match status" value="1"/>
</dbReference>